<evidence type="ECO:0000313" key="3">
    <source>
        <dbReference type="Proteomes" id="UP000473531"/>
    </source>
</evidence>
<protein>
    <submittedName>
        <fullName evidence="2">Molecular chaperone</fullName>
    </submittedName>
</protein>
<dbReference type="SUPFAM" id="SSF49354">
    <property type="entry name" value="PapD-like"/>
    <property type="match status" value="1"/>
</dbReference>
<dbReference type="InterPro" id="IPR008962">
    <property type="entry name" value="PapD-like_sf"/>
</dbReference>
<accession>A0A6L7GKL7</accession>
<dbReference type="OrthoDB" id="6658153at2"/>
<dbReference type="RefSeq" id="WP_160601767.1">
    <property type="nucleotide sequence ID" value="NZ_WTYU01000002.1"/>
</dbReference>
<dbReference type="EMBL" id="WTYU01000002">
    <property type="protein sequence ID" value="MXP15211.1"/>
    <property type="molecule type" value="Genomic_DNA"/>
</dbReference>
<sequence>MQRPFTRGLYRAFAACAALAGAFSGTPSSAQGDLLVAPTRIILDGRRGTEVILSNVGSDEATYRIGLELRRMTEDGDLVDVEEADANEVEKAAMSMIRYAPRRITLPPGQPQAVRISARPGADIPDGEYRVHMSFRAIPTPRPVTEAAEKAEGIQINLIPIYGVTIPIIVRNGRIEATVAINNPQVVTGENGPELRLAMSRSGESSTYGELRVVRPGSSEPVFMARGVAIYSEVDERRMQFPLSAEQAAQMKGQLRFEYREMPEAGGRVIASVETVLG</sequence>
<keyword evidence="3" id="KW-1185">Reference proteome</keyword>
<feature type="chain" id="PRO_5026891321" evidence="1">
    <location>
        <begin position="31"/>
        <end position="278"/>
    </location>
</feature>
<gene>
    <name evidence="2" type="ORF">GRI44_10670</name>
</gene>
<comment type="caution">
    <text evidence="2">The sequence shown here is derived from an EMBL/GenBank/DDBJ whole genome shotgun (WGS) entry which is preliminary data.</text>
</comment>
<evidence type="ECO:0000313" key="2">
    <source>
        <dbReference type="EMBL" id="MXP15211.1"/>
    </source>
</evidence>
<dbReference type="InterPro" id="IPR013783">
    <property type="entry name" value="Ig-like_fold"/>
</dbReference>
<organism evidence="2 3">
    <name type="scientific">Allopontixanthobacter confluentis</name>
    <dbReference type="NCBI Taxonomy" id="1849021"/>
    <lineage>
        <taxon>Bacteria</taxon>
        <taxon>Pseudomonadati</taxon>
        <taxon>Pseudomonadota</taxon>
        <taxon>Alphaproteobacteria</taxon>
        <taxon>Sphingomonadales</taxon>
        <taxon>Erythrobacteraceae</taxon>
        <taxon>Allopontixanthobacter</taxon>
    </lineage>
</organism>
<reference evidence="2 3" key="1">
    <citation type="submission" date="2019-12" db="EMBL/GenBank/DDBJ databases">
        <title>Genomic-based taxomic classification of the family Erythrobacteraceae.</title>
        <authorList>
            <person name="Xu L."/>
        </authorList>
    </citation>
    <scope>NUCLEOTIDE SEQUENCE [LARGE SCALE GENOMIC DNA]</scope>
    <source>
        <strain evidence="2 3">KCTC 52259</strain>
    </source>
</reference>
<name>A0A6L7GKL7_9SPHN</name>
<keyword evidence="1" id="KW-0732">Signal</keyword>
<dbReference type="Gene3D" id="2.60.40.10">
    <property type="entry name" value="Immunoglobulins"/>
    <property type="match status" value="1"/>
</dbReference>
<dbReference type="AlphaFoldDB" id="A0A6L7GKL7"/>
<proteinExistence type="predicted"/>
<feature type="signal peptide" evidence="1">
    <location>
        <begin position="1"/>
        <end position="30"/>
    </location>
</feature>
<dbReference type="Proteomes" id="UP000473531">
    <property type="component" value="Unassembled WGS sequence"/>
</dbReference>
<evidence type="ECO:0000256" key="1">
    <source>
        <dbReference type="SAM" id="SignalP"/>
    </source>
</evidence>